<dbReference type="PROSITE" id="PS50240">
    <property type="entry name" value="TRYPSIN_DOM"/>
    <property type="match status" value="1"/>
</dbReference>
<reference evidence="3" key="1">
    <citation type="submission" date="2020-09" db="EMBL/GenBank/DDBJ databases">
        <authorList>
            <person name="Kikuchi T."/>
        </authorList>
    </citation>
    <scope>NUCLEOTIDE SEQUENCE</scope>
    <source>
        <strain evidence="3">SH1</strain>
    </source>
</reference>
<dbReference type="PANTHER" id="PTHR24260:SF132">
    <property type="entry name" value="PEPTIDASE S1 DOMAIN-CONTAINING PROTEIN"/>
    <property type="match status" value="1"/>
</dbReference>
<dbReference type="Gene3D" id="2.40.10.10">
    <property type="entry name" value="Trypsin-like serine proteases"/>
    <property type="match status" value="1"/>
</dbReference>
<accession>A0A811JU85</accession>
<organism evidence="3 4">
    <name type="scientific">Bursaphelenchus okinawaensis</name>
    <dbReference type="NCBI Taxonomy" id="465554"/>
    <lineage>
        <taxon>Eukaryota</taxon>
        <taxon>Metazoa</taxon>
        <taxon>Ecdysozoa</taxon>
        <taxon>Nematoda</taxon>
        <taxon>Chromadorea</taxon>
        <taxon>Rhabditida</taxon>
        <taxon>Tylenchina</taxon>
        <taxon>Tylenchomorpha</taxon>
        <taxon>Aphelenchoidea</taxon>
        <taxon>Aphelenchoididae</taxon>
        <taxon>Bursaphelenchus</taxon>
    </lineage>
</organism>
<name>A0A811JU85_9BILA</name>
<dbReference type="EMBL" id="CAJFDH010000001">
    <property type="protein sequence ID" value="CAD5206873.1"/>
    <property type="molecule type" value="Genomic_DNA"/>
</dbReference>
<dbReference type="AlphaFoldDB" id="A0A811JU85"/>
<protein>
    <recommendedName>
        <fullName evidence="5">F-box domain-containing protein</fullName>
    </recommendedName>
</protein>
<dbReference type="GO" id="GO:0004252">
    <property type="term" value="F:serine-type endopeptidase activity"/>
    <property type="evidence" value="ECO:0007669"/>
    <property type="project" value="InterPro"/>
</dbReference>
<dbReference type="SMART" id="SM00020">
    <property type="entry name" value="Tryp_SPc"/>
    <property type="match status" value="1"/>
</dbReference>
<keyword evidence="4" id="KW-1185">Reference proteome</keyword>
<dbReference type="SUPFAM" id="SSF50494">
    <property type="entry name" value="Trypsin-like serine proteases"/>
    <property type="match status" value="1"/>
</dbReference>
<evidence type="ECO:0000313" key="4">
    <source>
        <dbReference type="Proteomes" id="UP000614601"/>
    </source>
</evidence>
<dbReference type="Pfam" id="PF00089">
    <property type="entry name" value="Trypsin"/>
    <property type="match status" value="1"/>
</dbReference>
<dbReference type="PROSITE" id="PS50181">
    <property type="entry name" value="FBOX"/>
    <property type="match status" value="1"/>
</dbReference>
<dbReference type="InterPro" id="IPR051333">
    <property type="entry name" value="CLIP_Serine_Protease"/>
</dbReference>
<comment type="caution">
    <text evidence="3">The sequence shown here is derived from an EMBL/GenBank/DDBJ whole genome shotgun (WGS) entry which is preliminary data.</text>
</comment>
<evidence type="ECO:0000313" key="3">
    <source>
        <dbReference type="EMBL" id="CAD5206873.1"/>
    </source>
</evidence>
<dbReference type="GO" id="GO:0006508">
    <property type="term" value="P:proteolysis"/>
    <property type="evidence" value="ECO:0007669"/>
    <property type="project" value="InterPro"/>
</dbReference>
<dbReference type="InterPro" id="IPR043504">
    <property type="entry name" value="Peptidase_S1_PA_chymotrypsin"/>
</dbReference>
<dbReference type="CDD" id="cd09917">
    <property type="entry name" value="F-box_SF"/>
    <property type="match status" value="1"/>
</dbReference>
<dbReference type="InterPro" id="IPR001254">
    <property type="entry name" value="Trypsin_dom"/>
</dbReference>
<dbReference type="PRINTS" id="PR00722">
    <property type="entry name" value="CHYMOTRYPSIN"/>
</dbReference>
<dbReference type="InterPro" id="IPR001314">
    <property type="entry name" value="Peptidase_S1A"/>
</dbReference>
<proteinExistence type="predicted"/>
<dbReference type="Proteomes" id="UP000783686">
    <property type="component" value="Unassembled WGS sequence"/>
</dbReference>
<dbReference type="InterPro" id="IPR001810">
    <property type="entry name" value="F-box_dom"/>
</dbReference>
<dbReference type="Gene3D" id="2.130.10.10">
    <property type="entry name" value="YVTN repeat-like/Quinoprotein amine dehydrogenase"/>
    <property type="match status" value="1"/>
</dbReference>
<dbReference type="SUPFAM" id="SSF81383">
    <property type="entry name" value="F-box domain"/>
    <property type="match status" value="1"/>
</dbReference>
<dbReference type="OrthoDB" id="10059102at2759"/>
<dbReference type="SMART" id="SM00256">
    <property type="entry name" value="FBOX"/>
    <property type="match status" value="1"/>
</dbReference>
<dbReference type="InterPro" id="IPR009003">
    <property type="entry name" value="Peptidase_S1_PA"/>
</dbReference>
<feature type="domain" description="Peptidase S1" evidence="2">
    <location>
        <begin position="468"/>
        <end position="653"/>
    </location>
</feature>
<dbReference type="InterPro" id="IPR036047">
    <property type="entry name" value="F-box-like_dom_sf"/>
</dbReference>
<evidence type="ECO:0000259" key="1">
    <source>
        <dbReference type="PROSITE" id="PS50181"/>
    </source>
</evidence>
<evidence type="ECO:0008006" key="5">
    <source>
        <dbReference type="Google" id="ProtNLM"/>
    </source>
</evidence>
<dbReference type="PANTHER" id="PTHR24260">
    <property type="match status" value="1"/>
</dbReference>
<dbReference type="InterPro" id="IPR018114">
    <property type="entry name" value="TRYPSIN_HIS"/>
</dbReference>
<dbReference type="InterPro" id="IPR011047">
    <property type="entry name" value="Quinoprotein_ADH-like_sf"/>
</dbReference>
<gene>
    <name evidence="3" type="ORF">BOKJ2_LOCUS1557</name>
</gene>
<dbReference type="EMBL" id="CAJFCW020000001">
    <property type="protein sequence ID" value="CAG9083464.1"/>
    <property type="molecule type" value="Genomic_DNA"/>
</dbReference>
<dbReference type="Pfam" id="PF12937">
    <property type="entry name" value="F-box-like"/>
    <property type="match status" value="1"/>
</dbReference>
<dbReference type="Gene3D" id="1.20.1280.50">
    <property type="match status" value="1"/>
</dbReference>
<dbReference type="InterPro" id="IPR015943">
    <property type="entry name" value="WD40/YVTN_repeat-like_dom_sf"/>
</dbReference>
<evidence type="ECO:0000259" key="2">
    <source>
        <dbReference type="PROSITE" id="PS50240"/>
    </source>
</evidence>
<dbReference type="Proteomes" id="UP000614601">
    <property type="component" value="Unassembled WGS sequence"/>
</dbReference>
<sequence>MRSLRSIVNGQGKKRFDVFGNLPLEIVEMITVYLDVHDLRSMGQVNRNWRRMTSGNRIWSLACQKAEIEAVEDIKDTSHYLFWKYNYFHSRRIKRNWINGTYTREFFFTLNRMFIVGTEELNEVFFHDTLVVIYMDRRIIAFCSNQNKVLWQYQDTWRIPPVAKGWHKKFIFQNPERILVFLCYRAVLFCLKTGEILWQETQIDSTLFPVNALCKSNIVVRVFSQGTIKVLNFEKAETPCTLWNRVFPAVFCAELSDDTLYVGIVGSRIVALDLKTGHMRNSITLNGTTEFIKLIPDHNLVAVRTQLYSSSIYLLDCHTMGVVRVLPMRGFCSPLEIVEKHTMVSAVSFNGGIRVWHLNKQRGQFSPKNECHHQQRVDWCTTVMDDLVVSKDPISVNLWKAFKVKFVRQIRNQASQDNRLDFFVSKNLMAYSEASYDGPYILKPLPDEEYEFTVRIHILTPSGLVGNCVGSLISPDYVLSAAHCGNGGTNGFVQFLNITVDIEKVVRYQDVKSNDPQKKDIAIVKLKSPITTVKPVILAKFFDELMARIAIPSYYNTDTYMHILRMRLKHPEECANYGIYTPLYYCAGEKAIATRNGDSGAPVILLETQNPVQIGLVIGQQQLNGDHLDNGLLNPTVILKTTLFCSWIRNVTNGVECRNFEF</sequence>
<feature type="domain" description="F-box" evidence="1">
    <location>
        <begin position="16"/>
        <end position="62"/>
    </location>
</feature>
<dbReference type="SUPFAM" id="SSF50998">
    <property type="entry name" value="Quinoprotein alcohol dehydrogenase-like"/>
    <property type="match status" value="1"/>
</dbReference>
<dbReference type="PROSITE" id="PS00134">
    <property type="entry name" value="TRYPSIN_HIS"/>
    <property type="match status" value="1"/>
</dbReference>